<reference evidence="1 2" key="1">
    <citation type="journal article" date="2021" name="Elife">
        <title>Chloroplast acquisition without the gene transfer in kleptoplastic sea slugs, Plakobranchus ocellatus.</title>
        <authorList>
            <person name="Maeda T."/>
            <person name="Takahashi S."/>
            <person name="Yoshida T."/>
            <person name="Shimamura S."/>
            <person name="Takaki Y."/>
            <person name="Nagai Y."/>
            <person name="Toyoda A."/>
            <person name="Suzuki Y."/>
            <person name="Arimoto A."/>
            <person name="Ishii H."/>
            <person name="Satoh N."/>
            <person name="Nishiyama T."/>
            <person name="Hasebe M."/>
            <person name="Maruyama T."/>
            <person name="Minagawa J."/>
            <person name="Obokata J."/>
            <person name="Shigenobu S."/>
        </authorList>
    </citation>
    <scope>NUCLEOTIDE SEQUENCE [LARGE SCALE GENOMIC DNA]</scope>
</reference>
<evidence type="ECO:0000313" key="2">
    <source>
        <dbReference type="Proteomes" id="UP000735302"/>
    </source>
</evidence>
<organism evidence="1 2">
    <name type="scientific">Plakobranchus ocellatus</name>
    <dbReference type="NCBI Taxonomy" id="259542"/>
    <lineage>
        <taxon>Eukaryota</taxon>
        <taxon>Metazoa</taxon>
        <taxon>Spiralia</taxon>
        <taxon>Lophotrochozoa</taxon>
        <taxon>Mollusca</taxon>
        <taxon>Gastropoda</taxon>
        <taxon>Heterobranchia</taxon>
        <taxon>Euthyneura</taxon>
        <taxon>Panpulmonata</taxon>
        <taxon>Sacoglossa</taxon>
        <taxon>Placobranchoidea</taxon>
        <taxon>Plakobranchidae</taxon>
        <taxon>Plakobranchus</taxon>
    </lineage>
</organism>
<comment type="caution">
    <text evidence="1">The sequence shown here is derived from an EMBL/GenBank/DDBJ whole genome shotgun (WGS) entry which is preliminary data.</text>
</comment>
<proteinExistence type="predicted"/>
<dbReference type="EMBL" id="BLXT01007365">
    <property type="protein sequence ID" value="GFO38854.1"/>
    <property type="molecule type" value="Genomic_DNA"/>
</dbReference>
<dbReference type="AlphaFoldDB" id="A0AAV4D3Y4"/>
<evidence type="ECO:0000313" key="1">
    <source>
        <dbReference type="EMBL" id="GFO38854.1"/>
    </source>
</evidence>
<sequence length="95" mass="10922">MSSSDEFRALLYLLSKSRLGLLEELSCKWEWIPDEAFLVLLPLAALLSGRLSSAQCLVPRFQLAPYDQKPIRFFATCCSNLFLQFHLLLTQDVHF</sequence>
<dbReference type="Proteomes" id="UP000735302">
    <property type="component" value="Unassembled WGS sequence"/>
</dbReference>
<gene>
    <name evidence="1" type="ORF">PoB_006535900</name>
</gene>
<name>A0AAV4D3Y4_9GAST</name>
<keyword evidence="2" id="KW-1185">Reference proteome</keyword>
<protein>
    <submittedName>
        <fullName evidence="1">Uncharacterized protein</fullName>
    </submittedName>
</protein>
<accession>A0AAV4D3Y4</accession>